<sequence>ARLTGTKFIVDLQYTDNGRCALDPSSPPVHDFPEFEGYIACMTIKAARSWTTLERTSVVGAGPSWGGLLPRGTRCEQRSNPRIHPAMWN</sequence>
<evidence type="ECO:0000313" key="3">
    <source>
        <dbReference type="Proteomes" id="UP001189429"/>
    </source>
</evidence>
<evidence type="ECO:0000256" key="1">
    <source>
        <dbReference type="SAM" id="MobiDB-lite"/>
    </source>
</evidence>
<feature type="non-terminal residue" evidence="2">
    <location>
        <position position="1"/>
    </location>
</feature>
<accession>A0ABN9WBQ0</accession>
<protein>
    <submittedName>
        <fullName evidence="2">Uncharacterized protein</fullName>
    </submittedName>
</protein>
<proteinExistence type="predicted"/>
<feature type="region of interest" description="Disordered" evidence="1">
    <location>
        <begin position="70"/>
        <end position="89"/>
    </location>
</feature>
<reference evidence="2" key="1">
    <citation type="submission" date="2023-10" db="EMBL/GenBank/DDBJ databases">
        <authorList>
            <person name="Chen Y."/>
            <person name="Shah S."/>
            <person name="Dougan E. K."/>
            <person name="Thang M."/>
            <person name="Chan C."/>
        </authorList>
    </citation>
    <scope>NUCLEOTIDE SEQUENCE [LARGE SCALE GENOMIC DNA]</scope>
</reference>
<evidence type="ECO:0000313" key="2">
    <source>
        <dbReference type="EMBL" id="CAK0883707.1"/>
    </source>
</evidence>
<comment type="caution">
    <text evidence="2">The sequence shown here is derived from an EMBL/GenBank/DDBJ whole genome shotgun (WGS) entry which is preliminary data.</text>
</comment>
<organism evidence="2 3">
    <name type="scientific">Prorocentrum cordatum</name>
    <dbReference type="NCBI Taxonomy" id="2364126"/>
    <lineage>
        <taxon>Eukaryota</taxon>
        <taxon>Sar</taxon>
        <taxon>Alveolata</taxon>
        <taxon>Dinophyceae</taxon>
        <taxon>Prorocentrales</taxon>
        <taxon>Prorocentraceae</taxon>
        <taxon>Prorocentrum</taxon>
    </lineage>
</organism>
<dbReference type="EMBL" id="CAUYUJ010018452">
    <property type="protein sequence ID" value="CAK0883707.1"/>
    <property type="molecule type" value="Genomic_DNA"/>
</dbReference>
<dbReference type="Proteomes" id="UP001189429">
    <property type="component" value="Unassembled WGS sequence"/>
</dbReference>
<gene>
    <name evidence="2" type="ORF">PCOR1329_LOCUS65854</name>
</gene>
<keyword evidence="3" id="KW-1185">Reference proteome</keyword>
<name>A0ABN9WBQ0_9DINO</name>